<evidence type="ECO:0000259" key="3">
    <source>
        <dbReference type="PROSITE" id="PS51186"/>
    </source>
</evidence>
<dbReference type="OrthoDB" id="9789603at2"/>
<dbReference type="Pfam" id="PF00583">
    <property type="entry name" value="Acetyltransf_1"/>
    <property type="match status" value="1"/>
</dbReference>
<dbReference type="InterPro" id="IPR050832">
    <property type="entry name" value="Bact_Acetyltransf"/>
</dbReference>
<dbReference type="PANTHER" id="PTHR43877:SF2">
    <property type="entry name" value="AMINOALKYLPHOSPHONATE N-ACETYLTRANSFERASE-RELATED"/>
    <property type="match status" value="1"/>
</dbReference>
<keyword evidence="1 4" id="KW-0808">Transferase</keyword>
<comment type="caution">
    <text evidence="4">The sequence shown here is derived from an EMBL/GenBank/DDBJ whole genome shotgun (WGS) entry which is preliminary data.</text>
</comment>
<proteinExistence type="predicted"/>
<dbReference type="PROSITE" id="PS51186">
    <property type="entry name" value="GNAT"/>
    <property type="match status" value="1"/>
</dbReference>
<evidence type="ECO:0000313" key="4">
    <source>
        <dbReference type="EMBL" id="OLP57989.1"/>
    </source>
</evidence>
<keyword evidence="2" id="KW-0012">Acyltransferase</keyword>
<feature type="domain" description="N-acetyltransferase" evidence="3">
    <location>
        <begin position="7"/>
        <end position="156"/>
    </location>
</feature>
<dbReference type="EMBL" id="MKIP01000059">
    <property type="protein sequence ID" value="OLP57989.1"/>
    <property type="molecule type" value="Genomic_DNA"/>
</dbReference>
<dbReference type="RefSeq" id="WP_075629893.1">
    <property type="nucleotide sequence ID" value="NZ_FOAM01000007.1"/>
</dbReference>
<dbReference type="InterPro" id="IPR016181">
    <property type="entry name" value="Acyl_CoA_acyltransferase"/>
</dbReference>
<dbReference type="GO" id="GO:0016747">
    <property type="term" value="F:acyltransferase activity, transferring groups other than amino-acyl groups"/>
    <property type="evidence" value="ECO:0007669"/>
    <property type="project" value="InterPro"/>
</dbReference>
<dbReference type="SUPFAM" id="SSF55729">
    <property type="entry name" value="Acyl-CoA N-acyltransferases (Nat)"/>
    <property type="match status" value="1"/>
</dbReference>
<dbReference type="Proteomes" id="UP000186364">
    <property type="component" value="Unassembled WGS sequence"/>
</dbReference>
<gene>
    <name evidence="4" type="ORF">BJF93_14275</name>
</gene>
<keyword evidence="5" id="KW-1185">Reference proteome</keyword>
<dbReference type="InterPro" id="IPR000182">
    <property type="entry name" value="GNAT_dom"/>
</dbReference>
<accession>A0A1Q9ARI2</accession>
<evidence type="ECO:0000313" key="5">
    <source>
        <dbReference type="Proteomes" id="UP000186364"/>
    </source>
</evidence>
<sequence>MNEVPPLIFRQANEADLPILVRLLADDSLSAQREAAALEDLAPYRAAFQEIAADANQFLCVVEDGEETVGTLQLTIIPGLSRRGAKRAQIEAVRVATSHRNRQIGEAMIRWAIAYSRSRGCVLMQLTTDRQRADAHRFYERLGFEATHLGYKLSLS</sequence>
<evidence type="ECO:0000256" key="1">
    <source>
        <dbReference type="ARBA" id="ARBA00022679"/>
    </source>
</evidence>
<organism evidence="4 5">
    <name type="scientific">Xaviernesmea oryzae</name>
    <dbReference type="NCBI Taxonomy" id="464029"/>
    <lineage>
        <taxon>Bacteria</taxon>
        <taxon>Pseudomonadati</taxon>
        <taxon>Pseudomonadota</taxon>
        <taxon>Alphaproteobacteria</taxon>
        <taxon>Hyphomicrobiales</taxon>
        <taxon>Rhizobiaceae</taxon>
        <taxon>Rhizobium/Agrobacterium group</taxon>
        <taxon>Xaviernesmea</taxon>
    </lineage>
</organism>
<reference evidence="4 5" key="1">
    <citation type="submission" date="2016-09" db="EMBL/GenBank/DDBJ databases">
        <title>Rhizobium sp. nov., a novel species isolated from the rice rhizosphere.</title>
        <authorList>
            <person name="Zhao J."/>
            <person name="Zhang X."/>
        </authorList>
    </citation>
    <scope>NUCLEOTIDE SEQUENCE [LARGE SCALE GENOMIC DNA]</scope>
    <source>
        <strain evidence="4 5">1.7048</strain>
    </source>
</reference>
<dbReference type="PANTHER" id="PTHR43877">
    <property type="entry name" value="AMINOALKYLPHOSPHONATE N-ACETYLTRANSFERASE-RELATED-RELATED"/>
    <property type="match status" value="1"/>
</dbReference>
<dbReference type="Gene3D" id="3.40.630.30">
    <property type="match status" value="1"/>
</dbReference>
<protein>
    <submittedName>
        <fullName evidence="4">GNAT family N-acetyltransferase</fullName>
    </submittedName>
</protein>
<dbReference type="CDD" id="cd04301">
    <property type="entry name" value="NAT_SF"/>
    <property type="match status" value="1"/>
</dbReference>
<name>A0A1Q9ARI2_9HYPH</name>
<dbReference type="AlphaFoldDB" id="A0A1Q9ARI2"/>
<evidence type="ECO:0000256" key="2">
    <source>
        <dbReference type="ARBA" id="ARBA00023315"/>
    </source>
</evidence>